<protein>
    <submittedName>
        <fullName evidence="1">Uncharacterized protein</fullName>
    </submittedName>
</protein>
<dbReference type="EMBL" id="JADWDJ010000017">
    <property type="protein sequence ID" value="KAG5267456.1"/>
    <property type="molecule type" value="Genomic_DNA"/>
</dbReference>
<comment type="caution">
    <text evidence="1">The sequence shown here is derived from an EMBL/GenBank/DDBJ whole genome shotgun (WGS) entry which is preliminary data.</text>
</comment>
<sequence length="132" mass="14514">MDGKKGNRVSSMHWTGEKGFLTRKGRHAYSRALRAEHTTSTVHPNDGDLDRLSHGQFGSFGTRGQVRDGQQNSGHFNSDTHACNGIQSRGCATAQDCSGCLGLYTCSLSQRKCRLKGLSRHAGRFYKTLRIA</sequence>
<accession>A0AAV6G1E8</accession>
<organism evidence="1 2">
    <name type="scientific">Alosa alosa</name>
    <name type="common">allis shad</name>
    <dbReference type="NCBI Taxonomy" id="278164"/>
    <lineage>
        <taxon>Eukaryota</taxon>
        <taxon>Metazoa</taxon>
        <taxon>Chordata</taxon>
        <taxon>Craniata</taxon>
        <taxon>Vertebrata</taxon>
        <taxon>Euteleostomi</taxon>
        <taxon>Actinopterygii</taxon>
        <taxon>Neopterygii</taxon>
        <taxon>Teleostei</taxon>
        <taxon>Clupei</taxon>
        <taxon>Clupeiformes</taxon>
        <taxon>Clupeoidei</taxon>
        <taxon>Clupeidae</taxon>
        <taxon>Alosa</taxon>
    </lineage>
</organism>
<evidence type="ECO:0000313" key="1">
    <source>
        <dbReference type="EMBL" id="KAG5267456.1"/>
    </source>
</evidence>
<evidence type="ECO:0000313" key="2">
    <source>
        <dbReference type="Proteomes" id="UP000823561"/>
    </source>
</evidence>
<dbReference type="AlphaFoldDB" id="A0AAV6G1E8"/>
<keyword evidence="2" id="KW-1185">Reference proteome</keyword>
<gene>
    <name evidence="1" type="ORF">AALO_G00221920</name>
</gene>
<reference evidence="1 2" key="1">
    <citation type="submission" date="2020-10" db="EMBL/GenBank/DDBJ databases">
        <title>Chromosome-scale genome assembly of the Allis shad, Alosa alosa.</title>
        <authorList>
            <person name="Margot Z."/>
            <person name="Christophe K."/>
            <person name="Cabau C."/>
            <person name="Louis A."/>
            <person name="Berthelot C."/>
            <person name="Parey E."/>
            <person name="Roest Crollius H."/>
            <person name="Montfort J."/>
            <person name="Robinson-Rechavi M."/>
            <person name="Bucao C."/>
            <person name="Bouchez O."/>
            <person name="Gislard M."/>
            <person name="Lluch J."/>
            <person name="Milhes M."/>
            <person name="Lampietro C."/>
            <person name="Lopez Roques C."/>
            <person name="Donnadieu C."/>
            <person name="Braasch I."/>
            <person name="Desvignes T."/>
            <person name="Postlethwait J."/>
            <person name="Bobe J."/>
            <person name="Guiguen Y."/>
        </authorList>
    </citation>
    <scope>NUCLEOTIDE SEQUENCE [LARGE SCALE GENOMIC DNA]</scope>
    <source>
        <strain evidence="1">M-15738</strain>
        <tissue evidence="1">Blood</tissue>
    </source>
</reference>
<name>A0AAV6G1E8_9TELE</name>
<dbReference type="Proteomes" id="UP000823561">
    <property type="component" value="Chromosome 17"/>
</dbReference>
<proteinExistence type="predicted"/>